<dbReference type="EMBL" id="BJCK01000054">
    <property type="protein sequence ID" value="GCL59834.1"/>
    <property type="molecule type" value="Genomic_DNA"/>
</dbReference>
<reference evidence="1 2" key="1">
    <citation type="submission" date="2019-02" db="EMBL/GenBank/DDBJ databases">
        <title>Draft genome sequence of Arthrospira platensis NIES-3807.</title>
        <authorList>
            <person name="Yamaguchi H."/>
            <person name="Suzuki S."/>
            <person name="Kawachi M."/>
        </authorList>
    </citation>
    <scope>NUCLEOTIDE SEQUENCE [LARGE SCALE GENOMIC DNA]</scope>
    <source>
        <strain evidence="1 2">NIES-3807</strain>
    </source>
</reference>
<gene>
    <name evidence="1" type="ORF">NIES3807_30110</name>
</gene>
<evidence type="ECO:0000313" key="2">
    <source>
        <dbReference type="Proteomes" id="UP000441080"/>
    </source>
</evidence>
<name>A0AAD3B1F6_MICAE</name>
<proteinExistence type="predicted"/>
<accession>A0AAD3B1F6</accession>
<dbReference type="InterPro" id="IPR026337">
    <property type="entry name" value="AKG_HExxH"/>
</dbReference>
<comment type="caution">
    <text evidence="1">The sequence shown here is derived from an EMBL/GenBank/DDBJ whole genome shotgun (WGS) entry which is preliminary data.</text>
</comment>
<organism evidence="1 2">
    <name type="scientific">Microcystis aeruginosa NIES-3807</name>
    <dbReference type="NCBI Taxonomy" id="2517785"/>
    <lineage>
        <taxon>Bacteria</taxon>
        <taxon>Bacillati</taxon>
        <taxon>Cyanobacteriota</taxon>
        <taxon>Cyanophyceae</taxon>
        <taxon>Oscillatoriophycideae</taxon>
        <taxon>Chroococcales</taxon>
        <taxon>Microcystaceae</taxon>
        <taxon>Microcystis</taxon>
    </lineage>
</organism>
<sequence>MNLNKMTIKLDIDTVKNLVSPTGTSDPLIKAIFLTEYHRTLLRFTNLYQQLQLESANLINVDTNFSQYFELVKSFSKNAQKKILWYPSFSIWLDTAWQLINRKAHLLFPEMHIKFHLESFQKFLLAMAKYDKIENFECCLYTDHAGIIAIPGTGIYLQHTQNIAFQKLRIITTNNHFKIYTDDGQNLDMIKNEIPHLKNGIELNSFDSDFKLGGRYDLNFEDLTPTSTIKWLSSLEEAWFWIDSCSNFLSSEMLIGVQSLIPVYSHAIDVHRSQTFREIPGLLVLSWMSDTSVIVEALVHEYHHHKLNTLLNLDSIIIGGSREEIYYSPWRDDPRPLYGILQAIYVFQAVLEFWHNFLKKDIPVLQEKRLQQRVYTAKVQLQTALKVLKDNAEFSGIGQALIQAIEENSNKFDSELPQVEQESIDARLKEHRQKWETENPHLVKSQILSVQSSINLKIDDNNMILNKACEWLGMRSNIELHPLTYLRQPFDPILETLVAIYHDQGLQELEAILKETKIGESILLDLICGHTAYLNQNYQKAGEFYESCLEQYPNAPYFWQCFMFALRHLNLLEDYEVILLNIGKLVNNSLEIKALIKENSHSENKVQMMVKIVKNLVK</sequence>
<protein>
    <submittedName>
        <fullName evidence="1">Uncharacterized protein</fullName>
    </submittedName>
</protein>
<dbReference type="AlphaFoldDB" id="A0AAD3B1F6"/>
<dbReference type="Proteomes" id="UP000441080">
    <property type="component" value="Unassembled WGS sequence"/>
</dbReference>
<evidence type="ECO:0000313" key="1">
    <source>
        <dbReference type="EMBL" id="GCL59834.1"/>
    </source>
</evidence>
<dbReference type="NCBIfam" id="TIGR04267">
    <property type="entry name" value="mod_HExxH"/>
    <property type="match status" value="1"/>
</dbReference>